<evidence type="ECO:0000256" key="1">
    <source>
        <dbReference type="ARBA" id="ARBA00022490"/>
    </source>
</evidence>
<dbReference type="Proteomes" id="UP000460221">
    <property type="component" value="Unassembled WGS sequence"/>
</dbReference>
<evidence type="ECO:0000313" key="3">
    <source>
        <dbReference type="Proteomes" id="UP000460221"/>
    </source>
</evidence>
<name>A0A7K1FM43_9ACTN</name>
<dbReference type="PANTHER" id="PTHR30135">
    <property type="entry name" value="UNCHARACTERIZED PROTEIN YVCK-RELATED"/>
    <property type="match status" value="1"/>
</dbReference>
<gene>
    <name evidence="2" type="primary">yvcK</name>
    <name evidence="2" type="ORF">GIS00_08360</name>
</gene>
<dbReference type="Pfam" id="PF01933">
    <property type="entry name" value="CofD"/>
    <property type="match status" value="1"/>
</dbReference>
<reference evidence="2 3" key="1">
    <citation type="submission" date="2019-11" db="EMBL/GenBank/DDBJ databases">
        <authorList>
            <person name="Jiang L.-Q."/>
        </authorList>
    </citation>
    <scope>NUCLEOTIDE SEQUENCE [LARGE SCALE GENOMIC DNA]</scope>
    <source>
        <strain evidence="2 3">YIM 132087</strain>
    </source>
</reference>
<dbReference type="InterPro" id="IPR038136">
    <property type="entry name" value="CofD-like_dom_sf"/>
</dbReference>
<comment type="caution">
    <text evidence="2">The sequence shown here is derived from an EMBL/GenBank/DDBJ whole genome shotgun (WGS) entry which is preliminary data.</text>
</comment>
<keyword evidence="3" id="KW-1185">Reference proteome</keyword>
<accession>A0A7K1FM43</accession>
<dbReference type="AlphaFoldDB" id="A0A7K1FM43"/>
<proteinExistence type="predicted"/>
<dbReference type="SUPFAM" id="SSF142338">
    <property type="entry name" value="CofD-like"/>
    <property type="match status" value="1"/>
</dbReference>
<organism evidence="2 3">
    <name type="scientific">Nakamurella alba</name>
    <dbReference type="NCBI Taxonomy" id="2665158"/>
    <lineage>
        <taxon>Bacteria</taxon>
        <taxon>Bacillati</taxon>
        <taxon>Actinomycetota</taxon>
        <taxon>Actinomycetes</taxon>
        <taxon>Nakamurellales</taxon>
        <taxon>Nakamurellaceae</taxon>
        <taxon>Nakamurella</taxon>
    </lineage>
</organism>
<dbReference type="NCBIfam" id="TIGR01826">
    <property type="entry name" value="CofD_related"/>
    <property type="match status" value="1"/>
</dbReference>
<dbReference type="EMBL" id="WLYK01000001">
    <property type="protein sequence ID" value="MTD13954.1"/>
    <property type="molecule type" value="Genomic_DNA"/>
</dbReference>
<dbReference type="Gene3D" id="3.40.50.10680">
    <property type="entry name" value="CofD-like domains"/>
    <property type="match status" value="1"/>
</dbReference>
<evidence type="ECO:0000313" key="2">
    <source>
        <dbReference type="EMBL" id="MTD13954.1"/>
    </source>
</evidence>
<dbReference type="InterPro" id="IPR002882">
    <property type="entry name" value="CofD"/>
</dbReference>
<protein>
    <submittedName>
        <fullName evidence="2">Uridine diphosphate-N-acetylglucosamine-binding protein YvcK</fullName>
    </submittedName>
</protein>
<sequence length="297" mass="30536">MLGALALLDDVDITAVVTVADDGGSSGRLRREVPGIVPPGDLRMALAALAAPDDRGELWARTFQHRFTGEGALTGHPVGNLLLVGLTQVLGDPVAALDAAGALLGARGRVLPMSTVPLEIVADVAGVDADPRDVRRIRGQVAVASTPGRVRSVAVEPADAEVCPAAADAIAAADLVILGPGSWFTSVLPHLLLPGLRLALEKTGAHRLVVLNLAPQPGETEGFSPEQHLDVLSAHAPTFRIDTVLADTDAVALPGRLSAAAGDRGARLDLAGIAVPGAPRHDPPALARALRRVLDRL</sequence>
<dbReference type="PANTHER" id="PTHR30135:SF3">
    <property type="entry name" value="GLUCONEOGENESIS FACTOR-RELATED"/>
    <property type="match status" value="1"/>
</dbReference>
<dbReference type="InterPro" id="IPR010119">
    <property type="entry name" value="Gluconeogen_factor"/>
</dbReference>
<dbReference type="GO" id="GO:0043743">
    <property type="term" value="F:LPPG:FO 2-phospho-L-lactate transferase activity"/>
    <property type="evidence" value="ECO:0007669"/>
    <property type="project" value="InterPro"/>
</dbReference>
<keyword evidence="1" id="KW-0963">Cytoplasm</keyword>